<feature type="domain" description="Capsule synthesis protein CapA" evidence="2">
    <location>
        <begin position="6"/>
        <end position="262"/>
    </location>
</feature>
<comment type="similarity">
    <text evidence="1">Belongs to the CapA family.</text>
</comment>
<dbReference type="AlphaFoldDB" id="A0A1I1WYC1"/>
<dbReference type="InterPro" id="IPR019079">
    <property type="entry name" value="Capsule_synth_CapA"/>
</dbReference>
<dbReference type="STRING" id="1045775.SAMN05216378_1927"/>
<protein>
    <submittedName>
        <fullName evidence="3">Poly-gamma-glutamate synthesis protein (Capsule biosynthesis protein)</fullName>
    </submittedName>
</protein>
<evidence type="ECO:0000259" key="2">
    <source>
        <dbReference type="SMART" id="SM00854"/>
    </source>
</evidence>
<proteinExistence type="inferred from homology"/>
<keyword evidence="4" id="KW-1185">Reference proteome</keyword>
<dbReference type="EMBL" id="FOMT01000002">
    <property type="protein sequence ID" value="SFD99981.1"/>
    <property type="molecule type" value="Genomic_DNA"/>
</dbReference>
<evidence type="ECO:0000313" key="3">
    <source>
        <dbReference type="EMBL" id="SFD99981.1"/>
    </source>
</evidence>
<accession>A0A1I1WYC1</accession>
<dbReference type="SUPFAM" id="SSF56300">
    <property type="entry name" value="Metallo-dependent phosphatases"/>
    <property type="match status" value="1"/>
</dbReference>
<name>A0A1I1WYC1_9BACL</name>
<organism evidence="3 4">
    <name type="scientific">Paenibacillus catalpae</name>
    <dbReference type="NCBI Taxonomy" id="1045775"/>
    <lineage>
        <taxon>Bacteria</taxon>
        <taxon>Bacillati</taxon>
        <taxon>Bacillota</taxon>
        <taxon>Bacilli</taxon>
        <taxon>Bacillales</taxon>
        <taxon>Paenibacillaceae</taxon>
        <taxon>Paenibacillus</taxon>
    </lineage>
</organism>
<dbReference type="InterPro" id="IPR052169">
    <property type="entry name" value="CW_Biosynth-Accessory"/>
</dbReference>
<dbReference type="Gene3D" id="3.60.21.10">
    <property type="match status" value="1"/>
</dbReference>
<dbReference type="Proteomes" id="UP000198855">
    <property type="component" value="Unassembled WGS sequence"/>
</dbReference>
<gene>
    <name evidence="3" type="ORF">SAMN05216378_1927</name>
</gene>
<dbReference type="CDD" id="cd07381">
    <property type="entry name" value="MPP_CapA"/>
    <property type="match status" value="1"/>
</dbReference>
<dbReference type="OrthoDB" id="9810906at2"/>
<evidence type="ECO:0000313" key="4">
    <source>
        <dbReference type="Proteomes" id="UP000198855"/>
    </source>
</evidence>
<dbReference type="Pfam" id="PF09587">
    <property type="entry name" value="PGA_cap"/>
    <property type="match status" value="1"/>
</dbReference>
<reference evidence="4" key="1">
    <citation type="submission" date="2016-10" db="EMBL/GenBank/DDBJ databases">
        <authorList>
            <person name="Varghese N."/>
            <person name="Submissions S."/>
        </authorList>
    </citation>
    <scope>NUCLEOTIDE SEQUENCE [LARGE SCALE GENOMIC DNA]</scope>
    <source>
        <strain evidence="4">CGMCC 1.10784</strain>
    </source>
</reference>
<dbReference type="PANTHER" id="PTHR33393:SF12">
    <property type="entry name" value="CAPSULE BIOSYNTHESIS PROTEIN CAPA"/>
    <property type="match status" value="1"/>
</dbReference>
<dbReference type="InterPro" id="IPR029052">
    <property type="entry name" value="Metallo-depent_PP-like"/>
</dbReference>
<dbReference type="SMART" id="SM00854">
    <property type="entry name" value="PGA_cap"/>
    <property type="match status" value="1"/>
</dbReference>
<sequence>MSTEITIAAVGDFLMKTRIINSCKGEKGYSFDHLFEPIAPYLRNADLTIGNLETVFAGKTSEDAYNVVKRHPRTNWPMFNCPDAFADTLKNLGFDFVSTANNHCMDNGINGLKRTLRILDAKGIAHTGTYRTPSEAQHLVIKEVKGIKIGFLAYTKTTNKIPVPSDHKWAVDLINPDKMVSDVKRLKAKKVDLIIVCLHMGREYANHPVQKQKDMVQLLFKHGADIILGAHSHTIQPAVFYNSGSGIRKFAIYSLGNIISTRLYYNDHTLTGLITQLQVRKLDDGTIRIKKADFIPTWTRISKSGGRSAFRVFPLTSHLKKLDPASAEAVRMKRMLQHVRQHIVKDPASVNAEII</sequence>
<dbReference type="PANTHER" id="PTHR33393">
    <property type="entry name" value="POLYGLUTAMINE SYNTHESIS ACCESSORY PROTEIN RV0574C-RELATED"/>
    <property type="match status" value="1"/>
</dbReference>
<dbReference type="RefSeq" id="WP_091184002.1">
    <property type="nucleotide sequence ID" value="NZ_FOMT01000002.1"/>
</dbReference>
<evidence type="ECO:0000256" key="1">
    <source>
        <dbReference type="ARBA" id="ARBA00005662"/>
    </source>
</evidence>